<evidence type="ECO:0000313" key="3">
    <source>
        <dbReference type="Proteomes" id="UP001444661"/>
    </source>
</evidence>
<dbReference type="Proteomes" id="UP001444661">
    <property type="component" value="Unassembled WGS sequence"/>
</dbReference>
<feature type="region of interest" description="Disordered" evidence="1">
    <location>
        <begin position="1"/>
        <end position="22"/>
    </location>
</feature>
<accession>A0ABR1SD05</accession>
<name>A0ABR1SD05_9PEZI</name>
<organism evidence="2 3">
    <name type="scientific">Apiospora rasikravindrae</name>
    <dbReference type="NCBI Taxonomy" id="990691"/>
    <lineage>
        <taxon>Eukaryota</taxon>
        <taxon>Fungi</taxon>
        <taxon>Dikarya</taxon>
        <taxon>Ascomycota</taxon>
        <taxon>Pezizomycotina</taxon>
        <taxon>Sordariomycetes</taxon>
        <taxon>Xylariomycetidae</taxon>
        <taxon>Amphisphaeriales</taxon>
        <taxon>Apiosporaceae</taxon>
        <taxon>Apiospora</taxon>
    </lineage>
</organism>
<reference evidence="2 3" key="1">
    <citation type="submission" date="2023-01" db="EMBL/GenBank/DDBJ databases">
        <title>Analysis of 21 Apiospora genomes using comparative genomics revels a genus with tremendous synthesis potential of carbohydrate active enzymes and secondary metabolites.</title>
        <authorList>
            <person name="Sorensen T."/>
        </authorList>
    </citation>
    <scope>NUCLEOTIDE SEQUENCE [LARGE SCALE GENOMIC DNA]</scope>
    <source>
        <strain evidence="2 3">CBS 33761</strain>
    </source>
</reference>
<proteinExistence type="predicted"/>
<evidence type="ECO:0000256" key="1">
    <source>
        <dbReference type="SAM" id="MobiDB-lite"/>
    </source>
</evidence>
<dbReference type="EMBL" id="JAQQWK010000010">
    <property type="protein sequence ID" value="KAK8029721.1"/>
    <property type="molecule type" value="Genomic_DNA"/>
</dbReference>
<evidence type="ECO:0000313" key="2">
    <source>
        <dbReference type="EMBL" id="KAK8029721.1"/>
    </source>
</evidence>
<keyword evidence="3" id="KW-1185">Reference proteome</keyword>
<gene>
    <name evidence="2" type="ORF">PG993_011012</name>
</gene>
<feature type="compositionally biased region" description="Basic and acidic residues" evidence="1">
    <location>
        <begin position="1"/>
        <end position="10"/>
    </location>
</feature>
<sequence length="131" mass="14971">MDRREEDNSAQREAPTPVPEPIRTLVSYISQKGVSSKKSGYVYADDESGEILVRDINFINGTPLAKLDTKDGIEAYHATLHPVANDDEGMARFQRLYTQLTWRVLAYVRNMSDEEYQILAKGTRLYYSHVL</sequence>
<protein>
    <submittedName>
        <fullName evidence="2">Uncharacterized protein</fullName>
    </submittedName>
</protein>
<comment type="caution">
    <text evidence="2">The sequence shown here is derived from an EMBL/GenBank/DDBJ whole genome shotgun (WGS) entry which is preliminary data.</text>
</comment>